<evidence type="ECO:0000256" key="1">
    <source>
        <dbReference type="SAM" id="MobiDB-lite"/>
    </source>
</evidence>
<feature type="compositionally biased region" description="Low complexity" evidence="1">
    <location>
        <begin position="377"/>
        <end position="387"/>
    </location>
</feature>
<feature type="compositionally biased region" description="Basic and acidic residues" evidence="1">
    <location>
        <begin position="243"/>
        <end position="252"/>
    </location>
</feature>
<feature type="compositionally biased region" description="Basic and acidic residues" evidence="1">
    <location>
        <begin position="207"/>
        <end position="226"/>
    </location>
</feature>
<dbReference type="AlphaFoldDB" id="A0A0G4H0X4"/>
<feature type="compositionally biased region" description="Basic and acidic residues" evidence="1">
    <location>
        <begin position="350"/>
        <end position="366"/>
    </location>
</feature>
<feature type="compositionally biased region" description="Polar residues" evidence="1">
    <location>
        <begin position="1"/>
        <end position="17"/>
    </location>
</feature>
<feature type="compositionally biased region" description="Basic and acidic residues" evidence="1">
    <location>
        <begin position="271"/>
        <end position="291"/>
    </location>
</feature>
<dbReference type="EMBL" id="CDMY01000918">
    <property type="protein sequence ID" value="CEM36998.1"/>
    <property type="molecule type" value="Genomic_DNA"/>
</dbReference>
<feature type="compositionally biased region" description="Basic and acidic residues" evidence="1">
    <location>
        <begin position="489"/>
        <end position="598"/>
    </location>
</feature>
<dbReference type="Proteomes" id="UP000041254">
    <property type="component" value="Unassembled WGS sequence"/>
</dbReference>
<keyword evidence="3" id="KW-1185">Reference proteome</keyword>
<feature type="compositionally biased region" description="Basic and acidic residues" evidence="1">
    <location>
        <begin position="102"/>
        <end position="113"/>
    </location>
</feature>
<feature type="compositionally biased region" description="Acidic residues" evidence="1">
    <location>
        <begin position="56"/>
        <end position="74"/>
    </location>
</feature>
<proteinExistence type="predicted"/>
<gene>
    <name evidence="2" type="ORF">Vbra_6413</name>
</gene>
<dbReference type="PANTHER" id="PTHR48125">
    <property type="entry name" value="LP07818P1"/>
    <property type="match status" value="1"/>
</dbReference>
<dbReference type="PANTHER" id="PTHR48125:SF12">
    <property type="entry name" value="AT HOOK TRANSCRIPTION FACTOR FAMILY-RELATED"/>
    <property type="match status" value="1"/>
</dbReference>
<evidence type="ECO:0000313" key="3">
    <source>
        <dbReference type="Proteomes" id="UP000041254"/>
    </source>
</evidence>
<feature type="compositionally biased region" description="Pro residues" evidence="1">
    <location>
        <begin position="624"/>
        <end position="633"/>
    </location>
</feature>
<sequence>MMSSAKEQGLPFSSRQTPGIAEDPSAPDPASARGPAEAWESFLNPPGRRTRQDWSNPDDDDEGDGNGEGEDGEGGDTPSRLPSRPPPEYSPGGPSVVGSPQPHERGREGDSRRGGMLNHAGLGGVESLEAPEASRVSPSLAPLPTSPPPTYTAGMASRQGANHTPINRDIVTDTRQPPAPAPAAAAAAAIPPRPTPSGQPQLQPPQLDEHVRERERWRGRDVRVNGEGHATGLDMGAGMQHPLTRDSVRDRMLQLGGDGDGDGVRQPMDVEEQREQGRGGEGAGRDVDMRPRNNASMREPMHKPSPLFRRGDPQPHPAAAAPSEASRDDHSPSRPPTTHPADRTSSPWGKSRDSSDLGIGRLDRGNEGNGNGNGARSLSCSPSLAPLPTSPPPTYTPGMASRQGANHTPINRDIVTDTTQPQPPAPAAAAAAAIPPRSAPSGQPRLQRSPSSEEDPAAVDTLTPLLKQRKLSKDKGLRRRGSGEGDGYGCDRYRARSRSRERNRDYRRRYDDDECDRRRRYDEDDRDYRRDRDDRDGNRRGGRDYDRYRARSRSGERDRDYPRRYDDDEYDRRRRRYDGDDRDYRRDRDDREEEDKSPSPKTPMFGHLMAAAAEMEEEMDMAPAPQPLPPPAIPEQQEQ</sequence>
<reference evidence="2 3" key="1">
    <citation type="submission" date="2014-11" db="EMBL/GenBank/DDBJ databases">
        <authorList>
            <person name="Zhu J."/>
            <person name="Qi W."/>
            <person name="Song R."/>
        </authorList>
    </citation>
    <scope>NUCLEOTIDE SEQUENCE [LARGE SCALE GENOMIC DNA]</scope>
</reference>
<feature type="compositionally biased region" description="Low complexity" evidence="1">
    <location>
        <begin position="90"/>
        <end position="101"/>
    </location>
</feature>
<organism evidence="2 3">
    <name type="scientific">Vitrella brassicaformis (strain CCMP3155)</name>
    <dbReference type="NCBI Taxonomy" id="1169540"/>
    <lineage>
        <taxon>Eukaryota</taxon>
        <taxon>Sar</taxon>
        <taxon>Alveolata</taxon>
        <taxon>Colpodellida</taxon>
        <taxon>Vitrellaceae</taxon>
        <taxon>Vitrella</taxon>
    </lineage>
</organism>
<feature type="compositionally biased region" description="Basic residues" evidence="1">
    <location>
        <begin position="467"/>
        <end position="480"/>
    </location>
</feature>
<protein>
    <submittedName>
        <fullName evidence="2">Uncharacterized protein</fullName>
    </submittedName>
</protein>
<name>A0A0G4H0X4_VITBC</name>
<dbReference type="OMA" id="HTPINRD"/>
<evidence type="ECO:0000313" key="2">
    <source>
        <dbReference type="EMBL" id="CEM36998.1"/>
    </source>
</evidence>
<feature type="compositionally biased region" description="Low complexity" evidence="1">
    <location>
        <begin position="427"/>
        <end position="440"/>
    </location>
</feature>
<dbReference type="VEuPathDB" id="CryptoDB:Vbra_6413"/>
<dbReference type="InParanoid" id="A0A0G4H0X4"/>
<feature type="region of interest" description="Disordered" evidence="1">
    <location>
        <begin position="1"/>
        <end position="639"/>
    </location>
</feature>
<accession>A0A0G4H0X4</accession>